<feature type="domain" description="Membrane insertase YidC/Oxa/ALB C-terminal" evidence="15">
    <location>
        <begin position="30"/>
        <end position="246"/>
    </location>
</feature>
<evidence type="ECO:0000256" key="7">
    <source>
        <dbReference type="ARBA" id="ARBA00025034"/>
    </source>
</evidence>
<reference evidence="16 17" key="1">
    <citation type="journal article" date="2015" name="Genome Announc.">
        <title>Complete Genome Sequence of Corynebacterium camporealensis DSM 44610, Isolated from the Milk of a Manchega Sheep with Subclinical Mastitis.</title>
        <authorList>
            <person name="Ruckert C."/>
            <person name="Albersmeier A."/>
            <person name="Winkler A."/>
            <person name="Tauch A."/>
        </authorList>
    </citation>
    <scope>NUCLEOTIDE SEQUENCE [LARGE SCALE GENOMIC DNA]</scope>
    <source>
        <strain evidence="16 17">DSM 44610</strain>
    </source>
</reference>
<evidence type="ECO:0000256" key="6">
    <source>
        <dbReference type="ARBA" id="ARBA00023136"/>
    </source>
</evidence>
<evidence type="ECO:0000256" key="9">
    <source>
        <dbReference type="ARBA" id="ARBA00031538"/>
    </source>
</evidence>
<dbReference type="PANTHER" id="PTHR12428:SF65">
    <property type="entry name" value="CYTOCHROME C OXIDASE ASSEMBLY PROTEIN COX18, MITOCHONDRIAL"/>
    <property type="match status" value="1"/>
</dbReference>
<dbReference type="InterPro" id="IPR028055">
    <property type="entry name" value="YidC/Oxa/ALB_C"/>
</dbReference>
<dbReference type="Pfam" id="PF02096">
    <property type="entry name" value="60KD_IMP"/>
    <property type="match status" value="1"/>
</dbReference>
<feature type="transmembrane region" description="Helical" evidence="14">
    <location>
        <begin position="28"/>
        <end position="51"/>
    </location>
</feature>
<keyword evidence="5 14" id="KW-1133">Transmembrane helix</keyword>
<dbReference type="KEGG" id="ccj:UL81_11135"/>
<evidence type="ECO:0000256" key="11">
    <source>
        <dbReference type="ARBA" id="ARBA00033342"/>
    </source>
</evidence>
<evidence type="ECO:0000313" key="16">
    <source>
        <dbReference type="EMBL" id="AKE40159.1"/>
    </source>
</evidence>
<evidence type="ECO:0000256" key="4">
    <source>
        <dbReference type="ARBA" id="ARBA00022692"/>
    </source>
</evidence>
<dbReference type="GO" id="GO:0016020">
    <property type="term" value="C:membrane"/>
    <property type="evidence" value="ECO:0007669"/>
    <property type="project" value="UniProtKB-SubCell"/>
</dbReference>
<keyword evidence="4 12" id="KW-0812">Transmembrane</keyword>
<dbReference type="Proteomes" id="UP000033566">
    <property type="component" value="Chromosome"/>
</dbReference>
<name>A0A0F6TC79_9CORY</name>
<evidence type="ECO:0000259" key="15">
    <source>
        <dbReference type="Pfam" id="PF02096"/>
    </source>
</evidence>
<dbReference type="AlphaFoldDB" id="A0A0F6TC79"/>
<dbReference type="PANTHER" id="PTHR12428">
    <property type="entry name" value="OXA1"/>
    <property type="match status" value="1"/>
</dbReference>
<evidence type="ECO:0000256" key="14">
    <source>
        <dbReference type="SAM" id="Phobius"/>
    </source>
</evidence>
<organism evidence="16 17">
    <name type="scientific">Corynebacterium camporealensis</name>
    <dbReference type="NCBI Taxonomy" id="161896"/>
    <lineage>
        <taxon>Bacteria</taxon>
        <taxon>Bacillati</taxon>
        <taxon>Actinomycetota</taxon>
        <taxon>Actinomycetes</taxon>
        <taxon>Mycobacteriales</taxon>
        <taxon>Corynebacteriaceae</taxon>
        <taxon>Corynebacterium</taxon>
    </lineage>
</organism>
<evidence type="ECO:0000256" key="2">
    <source>
        <dbReference type="ARBA" id="ARBA00010527"/>
    </source>
</evidence>
<feature type="region of interest" description="Disordered" evidence="13">
    <location>
        <begin position="298"/>
        <end position="321"/>
    </location>
</feature>
<evidence type="ECO:0000256" key="12">
    <source>
        <dbReference type="RuleBase" id="RU003945"/>
    </source>
</evidence>
<comment type="subunit">
    <text evidence="8">Interacts with the Sec translocase complex via SecD. Specifically interacts with transmembrane segments of nascent integral membrane proteins during membrane integration.</text>
</comment>
<dbReference type="GO" id="GO:0051205">
    <property type="term" value="P:protein insertion into membrane"/>
    <property type="evidence" value="ECO:0007669"/>
    <property type="project" value="TreeGrafter"/>
</dbReference>
<feature type="transmembrane region" description="Helical" evidence="14">
    <location>
        <begin position="101"/>
        <end position="121"/>
    </location>
</feature>
<dbReference type="InterPro" id="IPR001708">
    <property type="entry name" value="YidC/ALB3/OXA1/COX18"/>
</dbReference>
<evidence type="ECO:0000256" key="5">
    <source>
        <dbReference type="ARBA" id="ARBA00022989"/>
    </source>
</evidence>
<dbReference type="RefSeq" id="WP_035107460.1">
    <property type="nucleotide sequence ID" value="NZ_CP011311.1"/>
</dbReference>
<dbReference type="PATRIC" id="fig|161896.4.peg.2173"/>
<evidence type="ECO:0000256" key="10">
    <source>
        <dbReference type="ARBA" id="ARBA00033245"/>
    </source>
</evidence>
<dbReference type="GO" id="GO:0032977">
    <property type="term" value="F:membrane insertase activity"/>
    <property type="evidence" value="ECO:0007669"/>
    <property type="project" value="InterPro"/>
</dbReference>
<feature type="transmembrane region" description="Helical" evidence="14">
    <location>
        <begin position="164"/>
        <end position="189"/>
    </location>
</feature>
<sequence>MLEIFMYPVSGIMKLWHMLTQSFVNDSLAWLITIVLLVLTVRTLVAPLNWVSVRSGRIGALLRPRIVKFDEREQAAETPKEMADILREKNALFKEYNYRPLVGCLPIFITLPVLIGLYQLLIRMARTDMPDNYGLLNDEEVAAFRATIFQDIPITDFAKDHTDLVIPLLVAALLFTVATSAISVYRSYLTMQFDKKVNRRVFWFTLALLFLIPILLWNIAFSGPIPVAIILYWGCTYLYTLLQTITFEVILRKRYPLPEEVHELRRESIRKWRAKIKPEKATPEERKALSRLRVDANKILREEKKNNPNPQPKPDTDSDES</sequence>
<dbReference type="NCBIfam" id="TIGR03592">
    <property type="entry name" value="yidC_oxa1_cterm"/>
    <property type="match status" value="1"/>
</dbReference>
<feature type="transmembrane region" description="Helical" evidence="14">
    <location>
        <begin position="201"/>
        <end position="221"/>
    </location>
</feature>
<evidence type="ECO:0000256" key="13">
    <source>
        <dbReference type="SAM" id="MobiDB-lite"/>
    </source>
</evidence>
<comment type="function">
    <text evidence="7">Required for the insertion and/or proper folding and/or complex formation of integral membrane proteins into the membrane. Involved in integration of membrane proteins that insert both dependently and independently of the Sec translocase complex, as well as at least some lipoproteins. Aids folding of multispanning membrane proteins.</text>
</comment>
<keyword evidence="6 14" id="KW-0472">Membrane</keyword>
<evidence type="ECO:0000256" key="8">
    <source>
        <dbReference type="ARBA" id="ARBA00026028"/>
    </source>
</evidence>
<dbReference type="HOGENOM" id="CLU_036138_2_0_11"/>
<protein>
    <recommendedName>
        <fullName evidence="3">Membrane protein insertase YidC</fullName>
    </recommendedName>
    <alternativeName>
        <fullName evidence="11">Foldase YidC</fullName>
    </alternativeName>
    <alternativeName>
        <fullName evidence="10">Membrane integrase YidC</fullName>
    </alternativeName>
    <alternativeName>
        <fullName evidence="9">Membrane protein YidC</fullName>
    </alternativeName>
</protein>
<evidence type="ECO:0000313" key="17">
    <source>
        <dbReference type="Proteomes" id="UP000033566"/>
    </source>
</evidence>
<gene>
    <name evidence="16" type="ORF">UL81_11135</name>
</gene>
<dbReference type="OrthoDB" id="9780552at2"/>
<keyword evidence="17" id="KW-1185">Reference proteome</keyword>
<evidence type="ECO:0000256" key="3">
    <source>
        <dbReference type="ARBA" id="ARBA00015325"/>
    </source>
</evidence>
<comment type="subcellular location">
    <subcellularLocation>
        <location evidence="1 12">Membrane</location>
        <topology evidence="1 12">Multi-pass membrane protein</topology>
    </subcellularLocation>
</comment>
<comment type="similarity">
    <text evidence="2">Belongs to the OXA1/ALB3/YidC family. Type 1 subfamily.</text>
</comment>
<feature type="transmembrane region" description="Helical" evidence="14">
    <location>
        <begin position="227"/>
        <end position="251"/>
    </location>
</feature>
<dbReference type="EMBL" id="CP011311">
    <property type="protein sequence ID" value="AKE40159.1"/>
    <property type="molecule type" value="Genomic_DNA"/>
</dbReference>
<evidence type="ECO:0000256" key="1">
    <source>
        <dbReference type="ARBA" id="ARBA00004141"/>
    </source>
</evidence>
<accession>A0A0F6TC79</accession>
<proteinExistence type="inferred from homology"/>